<dbReference type="RefSeq" id="XP_003283105.1">
    <property type="nucleotide sequence ID" value="XM_003283057.1"/>
</dbReference>
<dbReference type="VEuPathDB" id="AmoebaDB:DICPUDRAFT_93399"/>
<dbReference type="KEGG" id="dpp:DICPUDRAFT_93399"/>
<gene>
    <name evidence="1" type="ORF">DICPUDRAFT_93399</name>
</gene>
<organism evidence="1 2">
    <name type="scientific">Dictyostelium purpureum</name>
    <name type="common">Slime mold</name>
    <dbReference type="NCBI Taxonomy" id="5786"/>
    <lineage>
        <taxon>Eukaryota</taxon>
        <taxon>Amoebozoa</taxon>
        <taxon>Evosea</taxon>
        <taxon>Eumycetozoa</taxon>
        <taxon>Dictyostelia</taxon>
        <taxon>Dictyosteliales</taxon>
        <taxon>Dictyosteliaceae</taxon>
        <taxon>Dictyostelium</taxon>
    </lineage>
</organism>
<proteinExistence type="predicted"/>
<dbReference type="AlphaFoldDB" id="F0Z6R6"/>
<name>F0Z6R6_DICPU</name>
<dbReference type="GeneID" id="10503593"/>
<protein>
    <submittedName>
        <fullName evidence="1">Expressed protein</fullName>
    </submittedName>
</protein>
<accession>F0Z6R6</accession>
<dbReference type="Proteomes" id="UP000001064">
    <property type="component" value="Unassembled WGS sequence"/>
</dbReference>
<dbReference type="EMBL" id="GL870943">
    <property type="protein sequence ID" value="EGC40354.1"/>
    <property type="molecule type" value="Genomic_DNA"/>
</dbReference>
<sequence>MTLAANEILLLKQKKKLTMQTSVTNANEAQKYFSFPIKSAIPSINITTKKKKLVLIIFTGWILNILFQIKKNIKINGTTIKMARKPWKT</sequence>
<evidence type="ECO:0000313" key="2">
    <source>
        <dbReference type="Proteomes" id="UP000001064"/>
    </source>
</evidence>
<dbReference type="InParanoid" id="F0Z6R6"/>
<evidence type="ECO:0000313" key="1">
    <source>
        <dbReference type="EMBL" id="EGC40354.1"/>
    </source>
</evidence>
<reference evidence="2" key="1">
    <citation type="journal article" date="2011" name="Genome Biol.">
        <title>Comparative genomics of the social amoebae Dictyostelium discoideum and Dictyostelium purpureum.</title>
        <authorList>
            <consortium name="US DOE Joint Genome Institute (JGI-PGF)"/>
            <person name="Sucgang R."/>
            <person name="Kuo A."/>
            <person name="Tian X."/>
            <person name="Salerno W."/>
            <person name="Parikh A."/>
            <person name="Feasley C.L."/>
            <person name="Dalin E."/>
            <person name="Tu H."/>
            <person name="Huang E."/>
            <person name="Barry K."/>
            <person name="Lindquist E."/>
            <person name="Shapiro H."/>
            <person name="Bruce D."/>
            <person name="Schmutz J."/>
            <person name="Salamov A."/>
            <person name="Fey P."/>
            <person name="Gaudet P."/>
            <person name="Anjard C."/>
            <person name="Babu M.M."/>
            <person name="Basu S."/>
            <person name="Bushmanova Y."/>
            <person name="van der Wel H."/>
            <person name="Katoh-Kurasawa M."/>
            <person name="Dinh C."/>
            <person name="Coutinho P.M."/>
            <person name="Saito T."/>
            <person name="Elias M."/>
            <person name="Schaap P."/>
            <person name="Kay R.R."/>
            <person name="Henrissat B."/>
            <person name="Eichinger L."/>
            <person name="Rivero F."/>
            <person name="Putnam N.H."/>
            <person name="West C.M."/>
            <person name="Loomis W.F."/>
            <person name="Chisholm R.L."/>
            <person name="Shaulsky G."/>
            <person name="Strassmann J.E."/>
            <person name="Queller D.C."/>
            <person name="Kuspa A."/>
            <person name="Grigoriev I.V."/>
        </authorList>
    </citation>
    <scope>NUCLEOTIDE SEQUENCE [LARGE SCALE GENOMIC DNA]</scope>
    <source>
        <strain evidence="2">QSDP1</strain>
    </source>
</reference>
<keyword evidence="2" id="KW-1185">Reference proteome</keyword>